<feature type="repeat" description="ANK" evidence="3">
    <location>
        <begin position="52"/>
        <end position="85"/>
    </location>
</feature>
<keyword evidence="1" id="KW-0677">Repeat</keyword>
<feature type="repeat" description="ANK" evidence="3">
    <location>
        <begin position="86"/>
        <end position="118"/>
    </location>
</feature>
<dbReference type="InterPro" id="IPR051637">
    <property type="entry name" value="Ank_repeat_dom-contain_49"/>
</dbReference>
<dbReference type="SUPFAM" id="SSF48403">
    <property type="entry name" value="Ankyrin repeat"/>
    <property type="match status" value="1"/>
</dbReference>
<evidence type="ECO:0000256" key="2">
    <source>
        <dbReference type="ARBA" id="ARBA00023043"/>
    </source>
</evidence>
<keyword evidence="2 3" id="KW-0040">ANK repeat</keyword>
<evidence type="ECO:0000313" key="6">
    <source>
        <dbReference type="RefSeq" id="XP_036356178.1"/>
    </source>
</evidence>
<feature type="repeat" description="ANK" evidence="3">
    <location>
        <begin position="119"/>
        <end position="152"/>
    </location>
</feature>
<reference evidence="5 6" key="1">
    <citation type="submission" date="2025-08" db="UniProtKB">
        <authorList>
            <consortium name="RefSeq"/>
        </authorList>
    </citation>
    <scope>IDENTIFICATION</scope>
</reference>
<dbReference type="RefSeq" id="XP_036356177.1">
    <property type="nucleotide sequence ID" value="XM_036500284.1"/>
</dbReference>
<gene>
    <name evidence="5 6" type="primary">LOC115232169</name>
</gene>
<sequence>MAHRSIKERFFKIFNSNVLEDIKHKISEDDFKGVEKLIRKDPTIINKPIHEYGTTPLMFASQVGADRRIIEILIKEGGEVGRKDNDHWTALHYAANWNHLHAVEILLSRGSEVNPRDDYGRTPLHRACYWGYLHTVDLLLGHNGIDANVVDNDGDTPLHKAVRRRKYKWWCVRC</sequence>
<dbReference type="RefSeq" id="XP_036356178.1">
    <property type="nucleotide sequence ID" value="XM_036500285.1"/>
</dbReference>
<evidence type="ECO:0000256" key="1">
    <source>
        <dbReference type="ARBA" id="ARBA00022737"/>
    </source>
</evidence>
<dbReference type="PROSITE" id="PS50088">
    <property type="entry name" value="ANK_REPEAT"/>
    <property type="match status" value="3"/>
</dbReference>
<protein>
    <submittedName>
        <fullName evidence="5 6">Ankyrin repeat protein RF_0381 isoform X2</fullName>
    </submittedName>
</protein>
<accession>A0A7E6ELE3</accession>
<dbReference type="PROSITE" id="PS50297">
    <property type="entry name" value="ANK_REP_REGION"/>
    <property type="match status" value="3"/>
</dbReference>
<dbReference type="Pfam" id="PF12796">
    <property type="entry name" value="Ank_2"/>
    <property type="match status" value="1"/>
</dbReference>
<dbReference type="SMART" id="SM00248">
    <property type="entry name" value="ANK"/>
    <property type="match status" value="3"/>
</dbReference>
<dbReference type="PANTHER" id="PTHR24180">
    <property type="entry name" value="CYCLIN-DEPENDENT KINASE INHIBITOR 2C-RELATED"/>
    <property type="match status" value="1"/>
</dbReference>
<dbReference type="AlphaFoldDB" id="A0A7E6ELE3"/>
<evidence type="ECO:0000256" key="3">
    <source>
        <dbReference type="PROSITE-ProRule" id="PRU00023"/>
    </source>
</evidence>
<organism evidence="4 6">
    <name type="scientific">Octopus sinensis</name>
    <name type="common">East Asian common octopus</name>
    <dbReference type="NCBI Taxonomy" id="2607531"/>
    <lineage>
        <taxon>Eukaryota</taxon>
        <taxon>Metazoa</taxon>
        <taxon>Spiralia</taxon>
        <taxon>Lophotrochozoa</taxon>
        <taxon>Mollusca</taxon>
        <taxon>Cephalopoda</taxon>
        <taxon>Coleoidea</taxon>
        <taxon>Octopodiformes</taxon>
        <taxon>Octopoda</taxon>
        <taxon>Incirrata</taxon>
        <taxon>Octopodidae</taxon>
        <taxon>Octopus</taxon>
    </lineage>
</organism>
<evidence type="ECO:0000313" key="4">
    <source>
        <dbReference type="Proteomes" id="UP000515154"/>
    </source>
</evidence>
<dbReference type="InterPro" id="IPR036770">
    <property type="entry name" value="Ankyrin_rpt-contain_sf"/>
</dbReference>
<dbReference type="Proteomes" id="UP000515154">
    <property type="component" value="Unplaced"/>
</dbReference>
<dbReference type="Gene3D" id="1.25.40.20">
    <property type="entry name" value="Ankyrin repeat-containing domain"/>
    <property type="match status" value="1"/>
</dbReference>
<dbReference type="InterPro" id="IPR002110">
    <property type="entry name" value="Ankyrin_rpt"/>
</dbReference>
<name>A0A7E6ELE3_9MOLL</name>
<keyword evidence="4" id="KW-1185">Reference proteome</keyword>
<proteinExistence type="predicted"/>
<dbReference type="Pfam" id="PF13637">
    <property type="entry name" value="Ank_4"/>
    <property type="match status" value="1"/>
</dbReference>
<dbReference type="PANTHER" id="PTHR24180:SF57">
    <property type="entry name" value="ANKYRIN REPEAT DOMAIN-CONTAINING PROTEIN 39"/>
    <property type="match status" value="1"/>
</dbReference>
<evidence type="ECO:0000313" key="5">
    <source>
        <dbReference type="RefSeq" id="XP_036356177.1"/>
    </source>
</evidence>